<evidence type="ECO:0000259" key="2">
    <source>
        <dbReference type="Pfam" id="PF22974"/>
    </source>
</evidence>
<reference evidence="5" key="1">
    <citation type="submission" date="2016-10" db="EMBL/GenBank/DDBJ databases">
        <authorList>
            <person name="Jeantristanb JTB J.-T."/>
            <person name="Ricardo R."/>
        </authorList>
    </citation>
    <scope>NUCLEOTIDE SEQUENCE [LARGE SCALE GENOMIC DNA]</scope>
</reference>
<feature type="domain" description="DUF7029" evidence="2">
    <location>
        <begin position="1"/>
        <end position="96"/>
    </location>
</feature>
<feature type="region of interest" description="Disordered" evidence="1">
    <location>
        <begin position="420"/>
        <end position="496"/>
    </location>
</feature>
<name>A0A2X0LMB7_9BASI</name>
<dbReference type="EMBL" id="FMWP01000091">
    <property type="protein sequence ID" value="SCZ96740.1"/>
    <property type="molecule type" value="Genomic_DNA"/>
</dbReference>
<dbReference type="Pfam" id="PF23865">
    <property type="entry name" value="DUF7223"/>
    <property type="match status" value="1"/>
</dbReference>
<gene>
    <name evidence="4" type="ORF">BZ3500_MVSOF-1268-A1-R1_CHR4-1G06673</name>
</gene>
<dbReference type="Proteomes" id="UP000249723">
    <property type="component" value="Unassembled WGS sequence"/>
</dbReference>
<organism evidence="4 5">
    <name type="scientific">Microbotryum saponariae</name>
    <dbReference type="NCBI Taxonomy" id="289078"/>
    <lineage>
        <taxon>Eukaryota</taxon>
        <taxon>Fungi</taxon>
        <taxon>Dikarya</taxon>
        <taxon>Basidiomycota</taxon>
        <taxon>Pucciniomycotina</taxon>
        <taxon>Microbotryomycetes</taxon>
        <taxon>Microbotryales</taxon>
        <taxon>Microbotryaceae</taxon>
        <taxon>Microbotryum</taxon>
    </lineage>
</organism>
<proteinExistence type="predicted"/>
<protein>
    <submittedName>
        <fullName evidence="4">BZ3500_MvSof-1268-A1-R1_Chr4-1g06673 protein</fullName>
    </submittedName>
</protein>
<feature type="compositionally biased region" description="Basic and acidic residues" evidence="1">
    <location>
        <begin position="466"/>
        <end position="476"/>
    </location>
</feature>
<keyword evidence="5" id="KW-1185">Reference proteome</keyword>
<evidence type="ECO:0000313" key="5">
    <source>
        <dbReference type="Proteomes" id="UP000249723"/>
    </source>
</evidence>
<dbReference type="OrthoDB" id="160645at2759"/>
<dbReference type="Pfam" id="PF22974">
    <property type="entry name" value="DUF7029"/>
    <property type="match status" value="1"/>
</dbReference>
<accession>A0A2X0LMB7</accession>
<sequence length="562" mass="60878">MQRFSNLLAGVTCGTSQTTIVFQSQRVFDHAVQAWSSWVQAEPDHRIVLFANWAGCMLTEDTLKPFHFHDMSFDPARLEITLHGVETDWKTATHTMRLAIGLPTGKTFDDLMEEPHISKRSFWHKIGKFFHNVVHKVANKVIRNRQTAPLKLQLGHQRTTTHRHTSTDPRGLHSTVICYDCGAHGTVEFSLMVTTVAWVPILPSIVVVARQVGFKLHLGFDATAAIPESYGWGDTLFKFGVPQLSFSIPHILDMGVFLTLGWGYGISGLTGNLQVEKTVDLGFIDGMGLRLAAPGVVVPLGKWGITHTSTPTSITGFGSGTLSAGVSLALSLKIDLFKIGFISPMSVSLGAGPALTVGVAGPRVGPCSAVARASGHTFFAQPKISIVLSVGASAGANPWGFGIPIGKRSLENNFGNPIDNGSTTFNIHPTHDTSFEKSDQSGNEHVPDPNPGNPINNGSTTFNIHPTHDTSFEKSDQSGNEHAPGPNPFGRGFNDSKVPSFGISTPLYKWGMNIGSPLCFHMSRKRHDVARAHPRDLVVAKTTRSFSLEDFESLGVDHAPEE</sequence>
<dbReference type="InterPro" id="IPR054293">
    <property type="entry name" value="DUF7029"/>
</dbReference>
<dbReference type="AlphaFoldDB" id="A0A2X0LMB7"/>
<feature type="compositionally biased region" description="Basic and acidic residues" evidence="1">
    <location>
        <begin position="429"/>
        <end position="439"/>
    </location>
</feature>
<dbReference type="InterPro" id="IPR055647">
    <property type="entry name" value="DUF7223"/>
</dbReference>
<evidence type="ECO:0000256" key="1">
    <source>
        <dbReference type="SAM" id="MobiDB-lite"/>
    </source>
</evidence>
<dbReference type="STRING" id="289078.A0A2X0LMB7"/>
<evidence type="ECO:0000259" key="3">
    <source>
        <dbReference type="Pfam" id="PF23865"/>
    </source>
</evidence>
<evidence type="ECO:0000313" key="4">
    <source>
        <dbReference type="EMBL" id="SCZ96740.1"/>
    </source>
</evidence>
<feature type="domain" description="DUF7223" evidence="3">
    <location>
        <begin position="166"/>
        <end position="344"/>
    </location>
</feature>